<evidence type="ECO:0000256" key="4">
    <source>
        <dbReference type="ARBA" id="ARBA00023136"/>
    </source>
</evidence>
<organism evidence="6 7">
    <name type="scientific">Metamycoplasma orale</name>
    <name type="common">Mycoplasma orale</name>
    <dbReference type="NCBI Taxonomy" id="2121"/>
    <lineage>
        <taxon>Bacteria</taxon>
        <taxon>Bacillati</taxon>
        <taxon>Mycoplasmatota</taxon>
        <taxon>Mycoplasmoidales</taxon>
        <taxon>Metamycoplasmataceae</taxon>
        <taxon>Metamycoplasma</taxon>
    </lineage>
</organism>
<dbReference type="AlphaFoldDB" id="A0A448ZXQ3"/>
<gene>
    <name evidence="6" type="primary">mscL</name>
    <name evidence="6" type="ORF">NCTC10112_00637</name>
</gene>
<dbReference type="EMBL" id="LR214940">
    <property type="protein sequence ID" value="VEU56035.1"/>
    <property type="molecule type" value="Genomic_DNA"/>
</dbReference>
<evidence type="ECO:0000256" key="3">
    <source>
        <dbReference type="ARBA" id="ARBA00022989"/>
    </source>
</evidence>
<dbReference type="GO" id="GO:0016020">
    <property type="term" value="C:membrane"/>
    <property type="evidence" value="ECO:0007669"/>
    <property type="project" value="UniProtKB-SubCell"/>
</dbReference>
<evidence type="ECO:0000256" key="2">
    <source>
        <dbReference type="ARBA" id="ARBA00022692"/>
    </source>
</evidence>
<dbReference type="InterPro" id="IPR037673">
    <property type="entry name" value="MSC/AndL"/>
</dbReference>
<comment type="subcellular location">
    <subcellularLocation>
        <location evidence="1">Membrane</location>
        <topology evidence="1">Multi-pass membrane protein</topology>
    </subcellularLocation>
</comment>
<evidence type="ECO:0000313" key="7">
    <source>
        <dbReference type="Proteomes" id="UP000290482"/>
    </source>
</evidence>
<keyword evidence="3 5" id="KW-1133">Transmembrane helix</keyword>
<dbReference type="PANTHER" id="PTHR30266">
    <property type="entry name" value="MECHANOSENSITIVE CHANNEL MSCL"/>
    <property type="match status" value="1"/>
</dbReference>
<name>A0A448ZXQ3_METOS</name>
<keyword evidence="7" id="KW-1185">Reference proteome</keyword>
<protein>
    <submittedName>
        <fullName evidence="6">Large conductance mechanosensitive channel protein</fullName>
    </submittedName>
</protein>
<dbReference type="RefSeq" id="WP_022935963.1">
    <property type="nucleotide sequence ID" value="NZ_LR214940.1"/>
</dbReference>
<dbReference type="Proteomes" id="UP000290482">
    <property type="component" value="Chromosome"/>
</dbReference>
<feature type="transmembrane region" description="Helical" evidence="5">
    <location>
        <begin position="81"/>
        <end position="105"/>
    </location>
</feature>
<feature type="transmembrane region" description="Helical" evidence="5">
    <location>
        <begin position="30"/>
        <end position="50"/>
    </location>
</feature>
<dbReference type="GO" id="GO:0008381">
    <property type="term" value="F:mechanosensitive monoatomic ion channel activity"/>
    <property type="evidence" value="ECO:0007669"/>
    <property type="project" value="TreeGrafter"/>
</dbReference>
<dbReference type="Pfam" id="PF01741">
    <property type="entry name" value="MscL"/>
    <property type="match status" value="1"/>
</dbReference>
<evidence type="ECO:0000313" key="6">
    <source>
        <dbReference type="EMBL" id="VEU56035.1"/>
    </source>
</evidence>
<proteinExistence type="predicted"/>
<keyword evidence="4 5" id="KW-0472">Membrane</keyword>
<evidence type="ECO:0000256" key="5">
    <source>
        <dbReference type="SAM" id="Phobius"/>
    </source>
</evidence>
<accession>A0A448ZXQ3</accession>
<dbReference type="InterPro" id="IPR036019">
    <property type="entry name" value="MscL_channel"/>
</dbReference>
<evidence type="ECO:0000256" key="1">
    <source>
        <dbReference type="ARBA" id="ARBA00004141"/>
    </source>
</evidence>
<dbReference type="KEGG" id="mob:NCTC10112_00637"/>
<reference evidence="6 7" key="1">
    <citation type="submission" date="2019-01" db="EMBL/GenBank/DDBJ databases">
        <authorList>
            <consortium name="Pathogen Informatics"/>
        </authorList>
    </citation>
    <scope>NUCLEOTIDE SEQUENCE [LARGE SCALE GENOMIC DNA]</scope>
    <source>
        <strain evidence="6 7">NCTC10112</strain>
    </source>
</reference>
<keyword evidence="2 5" id="KW-0812">Transmembrane</keyword>
<sequence>MTKNELENKKHCIKNAYKDAKKTVLKGNMFMLAIGLLLGAAFGAVVSSLANDVIMAAIAKVWSGSGDIAKWEINGIYIGKFLAALINFVIVSLFIFLALLIIFAIKNAIEYRKAKKQPIEEEKEPEPTTEQLILEELKQLNEKLSKQNTKNKTM</sequence>
<dbReference type="OrthoDB" id="401231at2"/>
<dbReference type="Gene3D" id="1.10.1200.120">
    <property type="entry name" value="Large-conductance mechanosensitive channel, MscL, domain 1"/>
    <property type="match status" value="1"/>
</dbReference>
<dbReference type="PANTHER" id="PTHR30266:SF2">
    <property type="entry name" value="LARGE-CONDUCTANCE MECHANOSENSITIVE CHANNEL"/>
    <property type="match status" value="1"/>
</dbReference>
<dbReference type="SUPFAM" id="SSF81330">
    <property type="entry name" value="Gated mechanosensitive channel"/>
    <property type="match status" value="1"/>
</dbReference>